<feature type="active site" description="Proton acceptor" evidence="6">
    <location>
        <position position="74"/>
    </location>
</feature>
<keyword evidence="3 6" id="KW-0521">NADP</keyword>
<dbReference type="GO" id="GO:0003951">
    <property type="term" value="F:NAD+ kinase activity"/>
    <property type="evidence" value="ECO:0007669"/>
    <property type="project" value="UniProtKB-UniRule"/>
</dbReference>
<keyword evidence="8" id="KW-1185">Reference proteome</keyword>
<dbReference type="GO" id="GO:0019674">
    <property type="term" value="P:NAD+ metabolic process"/>
    <property type="evidence" value="ECO:0007669"/>
    <property type="project" value="InterPro"/>
</dbReference>
<feature type="binding site" evidence="6">
    <location>
        <begin position="139"/>
        <end position="140"/>
    </location>
    <ligand>
        <name>NAD(+)</name>
        <dbReference type="ChEBI" id="CHEBI:57540"/>
    </ligand>
</feature>
<organism evidence="7 8">
    <name type="scientific">Herbidospora galbida</name>
    <dbReference type="NCBI Taxonomy" id="2575442"/>
    <lineage>
        <taxon>Bacteria</taxon>
        <taxon>Bacillati</taxon>
        <taxon>Actinomycetota</taxon>
        <taxon>Actinomycetes</taxon>
        <taxon>Streptosporangiales</taxon>
        <taxon>Streptosporangiaceae</taxon>
        <taxon>Herbidospora</taxon>
    </lineage>
</organism>
<dbReference type="Pfam" id="PF01513">
    <property type="entry name" value="NAD_kinase"/>
    <property type="match status" value="1"/>
</dbReference>
<evidence type="ECO:0000256" key="6">
    <source>
        <dbReference type="HAMAP-Rule" id="MF_00361"/>
    </source>
</evidence>
<dbReference type="HAMAP" id="MF_00361">
    <property type="entry name" value="NAD_kinase"/>
    <property type="match status" value="1"/>
</dbReference>
<dbReference type="Proteomes" id="UP000308705">
    <property type="component" value="Unassembled WGS sequence"/>
</dbReference>
<evidence type="ECO:0000256" key="5">
    <source>
        <dbReference type="ARBA" id="ARBA00047925"/>
    </source>
</evidence>
<dbReference type="GO" id="GO:0005524">
    <property type="term" value="F:ATP binding"/>
    <property type="evidence" value="ECO:0007669"/>
    <property type="project" value="UniProtKB-KW"/>
</dbReference>
<dbReference type="Gene3D" id="2.60.200.30">
    <property type="entry name" value="Probable inorganic polyphosphate/atp-NAD kinase, domain 2"/>
    <property type="match status" value="1"/>
</dbReference>
<dbReference type="PANTHER" id="PTHR20275">
    <property type="entry name" value="NAD KINASE"/>
    <property type="match status" value="1"/>
</dbReference>
<dbReference type="EMBL" id="SZQA01000003">
    <property type="protein sequence ID" value="TKK90385.1"/>
    <property type="molecule type" value="Genomic_DNA"/>
</dbReference>
<name>A0A4U3MLI0_9ACTN</name>
<comment type="cofactor">
    <cofactor evidence="6">
        <name>a divalent metal cation</name>
        <dbReference type="ChEBI" id="CHEBI:60240"/>
    </cofactor>
</comment>
<evidence type="ECO:0000313" key="7">
    <source>
        <dbReference type="EMBL" id="TKK90385.1"/>
    </source>
</evidence>
<feature type="binding site" evidence="6">
    <location>
        <position position="204"/>
    </location>
    <ligand>
        <name>NAD(+)</name>
        <dbReference type="ChEBI" id="CHEBI:57540"/>
    </ligand>
</feature>
<dbReference type="InterPro" id="IPR017438">
    <property type="entry name" value="ATP-NAD_kinase_N"/>
</dbReference>
<keyword evidence="4 6" id="KW-0520">NAD</keyword>
<dbReference type="GO" id="GO:0006741">
    <property type="term" value="P:NADP+ biosynthetic process"/>
    <property type="evidence" value="ECO:0007669"/>
    <property type="project" value="UniProtKB-UniRule"/>
</dbReference>
<accession>A0A4U3MLI0</accession>
<keyword evidence="1 6" id="KW-0808">Transferase</keyword>
<dbReference type="GO" id="GO:0051287">
    <property type="term" value="F:NAD binding"/>
    <property type="evidence" value="ECO:0007669"/>
    <property type="project" value="UniProtKB-ARBA"/>
</dbReference>
<keyword evidence="6" id="KW-0067">ATP-binding</keyword>
<dbReference type="AlphaFoldDB" id="A0A4U3MLI0"/>
<dbReference type="OrthoDB" id="9774737at2"/>
<dbReference type="InterPro" id="IPR017437">
    <property type="entry name" value="ATP-NAD_kinase_PpnK-typ_C"/>
</dbReference>
<dbReference type="Pfam" id="PF20143">
    <property type="entry name" value="NAD_kinase_C"/>
    <property type="match status" value="1"/>
</dbReference>
<comment type="function">
    <text evidence="6">Involved in the regulation of the intracellular balance of NAD and NADP, and is a key enzyme in the biosynthesis of NADP. Catalyzes specifically the phosphorylation on 2'-hydroxyl of the adenosine moiety of NAD to yield NADP.</text>
</comment>
<evidence type="ECO:0000256" key="2">
    <source>
        <dbReference type="ARBA" id="ARBA00022777"/>
    </source>
</evidence>
<comment type="catalytic activity">
    <reaction evidence="5 6">
        <text>NAD(+) + ATP = ADP + NADP(+) + H(+)</text>
        <dbReference type="Rhea" id="RHEA:18629"/>
        <dbReference type="ChEBI" id="CHEBI:15378"/>
        <dbReference type="ChEBI" id="CHEBI:30616"/>
        <dbReference type="ChEBI" id="CHEBI:57540"/>
        <dbReference type="ChEBI" id="CHEBI:58349"/>
        <dbReference type="ChEBI" id="CHEBI:456216"/>
        <dbReference type="EC" id="2.7.1.23"/>
    </reaction>
</comment>
<dbReference type="PANTHER" id="PTHR20275:SF0">
    <property type="entry name" value="NAD KINASE"/>
    <property type="match status" value="1"/>
</dbReference>
<evidence type="ECO:0000313" key="8">
    <source>
        <dbReference type="Proteomes" id="UP000308705"/>
    </source>
</evidence>
<reference evidence="7 8" key="1">
    <citation type="submission" date="2019-04" db="EMBL/GenBank/DDBJ databases">
        <title>Herbidospora sp. NEAU-GS14.nov., a novel actinomycete isolated from soil.</title>
        <authorList>
            <person name="Han L."/>
        </authorList>
    </citation>
    <scope>NUCLEOTIDE SEQUENCE [LARGE SCALE GENOMIC DNA]</scope>
    <source>
        <strain evidence="7 8">NEAU-GS14</strain>
    </source>
</reference>
<dbReference type="GO" id="GO:0046872">
    <property type="term" value="F:metal ion binding"/>
    <property type="evidence" value="ECO:0007669"/>
    <property type="project" value="UniProtKB-UniRule"/>
</dbReference>
<keyword evidence="6" id="KW-0963">Cytoplasm</keyword>
<feature type="binding site" evidence="6">
    <location>
        <position position="167"/>
    </location>
    <ligand>
        <name>NAD(+)</name>
        <dbReference type="ChEBI" id="CHEBI:57540"/>
    </ligand>
</feature>
<comment type="subcellular location">
    <subcellularLocation>
        <location evidence="6">Cytoplasm</location>
    </subcellularLocation>
</comment>
<dbReference type="SUPFAM" id="SSF111331">
    <property type="entry name" value="NAD kinase/diacylglycerol kinase-like"/>
    <property type="match status" value="1"/>
</dbReference>
<dbReference type="Gene3D" id="3.40.50.10330">
    <property type="entry name" value="Probable inorganic polyphosphate/atp-NAD kinase, domain 1"/>
    <property type="match status" value="1"/>
</dbReference>
<evidence type="ECO:0000256" key="4">
    <source>
        <dbReference type="ARBA" id="ARBA00023027"/>
    </source>
</evidence>
<feature type="binding site" evidence="6">
    <location>
        <begin position="74"/>
        <end position="75"/>
    </location>
    <ligand>
        <name>NAD(+)</name>
        <dbReference type="ChEBI" id="CHEBI:57540"/>
    </ligand>
</feature>
<dbReference type="GO" id="GO:0005737">
    <property type="term" value="C:cytoplasm"/>
    <property type="evidence" value="ECO:0007669"/>
    <property type="project" value="UniProtKB-SubCell"/>
</dbReference>
<dbReference type="InterPro" id="IPR002504">
    <property type="entry name" value="NADK"/>
</dbReference>
<dbReference type="RefSeq" id="WP_137245858.1">
    <property type="nucleotide sequence ID" value="NZ_SZQA01000003.1"/>
</dbReference>
<keyword evidence="6" id="KW-0547">Nucleotide-binding</keyword>
<protein>
    <recommendedName>
        <fullName evidence="6">NAD kinase</fullName>
        <ecNumber evidence="6">2.7.1.23</ecNumber>
    </recommendedName>
    <alternativeName>
        <fullName evidence="6">ATP-dependent NAD kinase</fullName>
    </alternativeName>
</protein>
<evidence type="ECO:0000256" key="1">
    <source>
        <dbReference type="ARBA" id="ARBA00022679"/>
    </source>
</evidence>
<dbReference type="InterPro" id="IPR016064">
    <property type="entry name" value="NAD/diacylglycerol_kinase_sf"/>
</dbReference>
<proteinExistence type="inferred from homology"/>
<feature type="binding site" evidence="6">
    <location>
        <position position="169"/>
    </location>
    <ligand>
        <name>NAD(+)</name>
        <dbReference type="ChEBI" id="CHEBI:57540"/>
    </ligand>
</feature>
<comment type="similarity">
    <text evidence="6">Belongs to the NAD kinase family.</text>
</comment>
<comment type="caution">
    <text evidence="6">Lacks conserved residue(s) required for the propagation of feature annotation.</text>
</comment>
<gene>
    <name evidence="6" type="primary">nadK</name>
    <name evidence="7" type="ORF">FDA94_05105</name>
</gene>
<comment type="caution">
    <text evidence="7">The sequence shown here is derived from an EMBL/GenBank/DDBJ whole genome shotgun (WGS) entry which is preliminary data.</text>
</comment>
<evidence type="ECO:0000256" key="3">
    <source>
        <dbReference type="ARBA" id="ARBA00022857"/>
    </source>
</evidence>
<dbReference type="EC" id="2.7.1.23" evidence="6"/>
<sequence length="306" mass="32116">MGLDSGQPHVIGLVAHPRNPVAASVALIREFASARGATLIAPAADAARLGPDVGGVSAVEFAERATAVVSLGGDGTMLGAMRLVVGRGTPVLGVNHGNLGFLVEVSPAELPAALDRLTKGDFMLEPHSCLMADGAVAFNDLVVTGARQWATVNVDLSVHGIQHGYYRCDAVVACTPTGSTAYNYAAGGPVLSPSVPAVALTPVAPMTGIDRTVVFGSDDDMRLTNRSEEPARVLLDGVHTRDLAPSDGLGVRLHKEAVNLVRFDAAAHAQKTRVKLSLLDLPLRPDQLLELVPEELRERAQRLRSR</sequence>
<keyword evidence="2 6" id="KW-0418">Kinase</keyword>